<comment type="caution">
    <text evidence="4">The sequence shown here is derived from an EMBL/GenBank/DDBJ whole genome shotgun (WGS) entry which is preliminary data.</text>
</comment>
<dbReference type="PROSITE" id="PS00455">
    <property type="entry name" value="AMP_BINDING"/>
    <property type="match status" value="1"/>
</dbReference>
<dbReference type="InterPro" id="IPR020845">
    <property type="entry name" value="AMP-binding_CS"/>
</dbReference>
<sequence>MPLHPEPPWSKDHPDGAAHRRTEGHRTLTEAWRERVADAPDSPATVYFDGVMTAREIDDDSDALAVGLAELGVGRGSRVGVHLQNIPQYVLTMLALWKLGATVLPLNPMYRGQELRRLVEDAAPVGIVCADTQVGESRRTLSGSPVQWLLSTSDRDLQSRDDPRVFTPAERSFPSSDGDLVRLIEHHRGRRPPRLELTGEDIALLTYTSGTTGPPKGAMNTHANVLAVTSTFGAYVGLRRDDAVLAVAPLFHITGAVINAALALLHGCRLVFTNRFHPEVVLDAFTEHGVTFTIGSITVFNALSESPRATPESFRSVRALYSGGAPIPPATVERFRERFGSYIHNAYGMTESTSGVIAVPPGEVAPVDEASGCLSIGKALPHMSARAVDPSGTPVPPGAQGELELSGPQVVPGYWRNAEATATTFPSGRLRTGDVAVIDHDGWVYLVDRLKDQINVSGYKVWPREVEDVLHQHPSVHEAAVVGLPDDYRGEAVVAYVSLAAGTTATETELVAFTRERIAAYKRPREVHVVEELPKTLTGKIRRRALRDPDTGTPAGGPRREGGNDT</sequence>
<dbReference type="RefSeq" id="WP_193119800.1">
    <property type="nucleotide sequence ID" value="NZ_JADBGI010000001.1"/>
</dbReference>
<evidence type="ECO:0000313" key="4">
    <source>
        <dbReference type="EMBL" id="MBE2997128.1"/>
    </source>
</evidence>
<proteinExistence type="predicted"/>
<feature type="domain" description="AMP-binding enzyme C-terminal" evidence="3">
    <location>
        <begin position="465"/>
        <end position="540"/>
    </location>
</feature>
<evidence type="ECO:0000259" key="3">
    <source>
        <dbReference type="Pfam" id="PF13193"/>
    </source>
</evidence>
<accession>A0ABR9NZW9</accession>
<dbReference type="InterPro" id="IPR000873">
    <property type="entry name" value="AMP-dep_synth/lig_dom"/>
</dbReference>
<evidence type="ECO:0000256" key="1">
    <source>
        <dbReference type="SAM" id="MobiDB-lite"/>
    </source>
</evidence>
<dbReference type="Pfam" id="PF13193">
    <property type="entry name" value="AMP-binding_C"/>
    <property type="match status" value="1"/>
</dbReference>
<evidence type="ECO:0000259" key="2">
    <source>
        <dbReference type="Pfam" id="PF00501"/>
    </source>
</evidence>
<dbReference type="InterPro" id="IPR042099">
    <property type="entry name" value="ANL_N_sf"/>
</dbReference>
<dbReference type="InterPro" id="IPR025110">
    <property type="entry name" value="AMP-bd_C"/>
</dbReference>
<dbReference type="Pfam" id="PF00501">
    <property type="entry name" value="AMP-binding"/>
    <property type="match status" value="1"/>
</dbReference>
<dbReference type="SUPFAM" id="SSF56801">
    <property type="entry name" value="Acetyl-CoA synthetase-like"/>
    <property type="match status" value="1"/>
</dbReference>
<name>A0ABR9NZW9_9ACTN</name>
<feature type="domain" description="AMP-dependent synthetase/ligase" evidence="2">
    <location>
        <begin position="33"/>
        <end position="415"/>
    </location>
</feature>
<dbReference type="PANTHER" id="PTHR43767">
    <property type="entry name" value="LONG-CHAIN-FATTY-ACID--COA LIGASE"/>
    <property type="match status" value="1"/>
</dbReference>
<organism evidence="4 5">
    <name type="scientific">Nocardiopsis coralli</name>
    <dbReference type="NCBI Taxonomy" id="2772213"/>
    <lineage>
        <taxon>Bacteria</taxon>
        <taxon>Bacillati</taxon>
        <taxon>Actinomycetota</taxon>
        <taxon>Actinomycetes</taxon>
        <taxon>Streptosporangiales</taxon>
        <taxon>Nocardiopsidaceae</taxon>
        <taxon>Nocardiopsis</taxon>
    </lineage>
</organism>
<feature type="region of interest" description="Disordered" evidence="1">
    <location>
        <begin position="540"/>
        <end position="566"/>
    </location>
</feature>
<dbReference type="EMBL" id="JADBGI010000001">
    <property type="protein sequence ID" value="MBE2997128.1"/>
    <property type="molecule type" value="Genomic_DNA"/>
</dbReference>
<dbReference type="Proteomes" id="UP000806528">
    <property type="component" value="Unassembled WGS sequence"/>
</dbReference>
<evidence type="ECO:0000313" key="5">
    <source>
        <dbReference type="Proteomes" id="UP000806528"/>
    </source>
</evidence>
<dbReference type="Gene3D" id="3.40.50.12780">
    <property type="entry name" value="N-terminal domain of ligase-like"/>
    <property type="match status" value="1"/>
</dbReference>
<protein>
    <submittedName>
        <fullName evidence="4">AMP-binding protein</fullName>
    </submittedName>
</protein>
<dbReference type="Gene3D" id="3.30.300.30">
    <property type="match status" value="1"/>
</dbReference>
<feature type="region of interest" description="Disordered" evidence="1">
    <location>
        <begin position="1"/>
        <end position="24"/>
    </location>
</feature>
<dbReference type="InterPro" id="IPR045851">
    <property type="entry name" value="AMP-bd_C_sf"/>
</dbReference>
<reference evidence="4 5" key="1">
    <citation type="submission" date="2020-09" db="EMBL/GenBank/DDBJ databases">
        <title>Diversity and distribution of actinomycetes associated with coral in the coast of Hainan.</title>
        <authorList>
            <person name="Li F."/>
        </authorList>
    </citation>
    <scope>NUCLEOTIDE SEQUENCE [LARGE SCALE GENOMIC DNA]</scope>
    <source>
        <strain evidence="4 5">HNM0947</strain>
    </source>
</reference>
<gene>
    <name evidence="4" type="ORF">IDM40_00210</name>
</gene>
<dbReference type="InterPro" id="IPR050237">
    <property type="entry name" value="ATP-dep_AMP-bd_enzyme"/>
</dbReference>
<keyword evidence="5" id="KW-1185">Reference proteome</keyword>
<feature type="compositionally biased region" description="Basic and acidic residues" evidence="1">
    <location>
        <begin position="9"/>
        <end position="24"/>
    </location>
</feature>
<dbReference type="PANTHER" id="PTHR43767:SF1">
    <property type="entry name" value="NONRIBOSOMAL PEPTIDE SYNTHASE PES1 (EUROFUNG)-RELATED"/>
    <property type="match status" value="1"/>
</dbReference>